<dbReference type="InterPro" id="IPR037038">
    <property type="entry name" value="HepT-like_sf"/>
</dbReference>
<evidence type="ECO:0000256" key="4">
    <source>
        <dbReference type="ARBA" id="ARBA00022741"/>
    </source>
</evidence>
<dbReference type="GO" id="GO:0000166">
    <property type="term" value="F:nucleotide binding"/>
    <property type="evidence" value="ECO:0007669"/>
    <property type="project" value="UniProtKB-KW"/>
</dbReference>
<accession>A0A1M6HEA9</accession>
<keyword evidence="2" id="KW-1277">Toxin-antitoxin system</keyword>
<protein>
    <submittedName>
        <fullName evidence="7">Uncharacterized conserved protein, contains HEPN domain</fullName>
    </submittedName>
</protein>
<dbReference type="GO" id="GO:0016787">
    <property type="term" value="F:hydrolase activity"/>
    <property type="evidence" value="ECO:0007669"/>
    <property type="project" value="UniProtKB-KW"/>
</dbReference>
<sequence length="110" mass="12682">MNKKADKYLLDILMAIEFIEDFIPSDYSFSDYLKDRKTSSAVERQLAIIGEAVNYYEKLSIKGSLNNKSQIIALRNRLIHAYDSIDDNAIWAIIKKDLPLLKNEVQSLLK</sequence>
<dbReference type="GO" id="GO:0110001">
    <property type="term" value="C:toxin-antitoxin complex"/>
    <property type="evidence" value="ECO:0007669"/>
    <property type="project" value="InterPro"/>
</dbReference>
<dbReference type="EMBL" id="FQZE01000013">
    <property type="protein sequence ID" value="SHJ20511.1"/>
    <property type="molecule type" value="Genomic_DNA"/>
</dbReference>
<dbReference type="InterPro" id="IPR008201">
    <property type="entry name" value="HepT-like"/>
</dbReference>
<dbReference type="Pfam" id="PF01934">
    <property type="entry name" value="HepT-like"/>
    <property type="match status" value="1"/>
</dbReference>
<dbReference type="Gene3D" id="1.20.120.580">
    <property type="entry name" value="bsu32300-like"/>
    <property type="match status" value="1"/>
</dbReference>
<evidence type="ECO:0000256" key="6">
    <source>
        <dbReference type="ARBA" id="ARBA00024207"/>
    </source>
</evidence>
<dbReference type="PANTHER" id="PTHR34139:SF1">
    <property type="entry name" value="RNASE MJ1380-RELATED"/>
    <property type="match status" value="1"/>
</dbReference>
<dbReference type="InterPro" id="IPR051813">
    <property type="entry name" value="HepT_RNase_toxin"/>
</dbReference>
<dbReference type="Proteomes" id="UP000184050">
    <property type="component" value="Unassembled WGS sequence"/>
</dbReference>
<evidence type="ECO:0000256" key="1">
    <source>
        <dbReference type="ARBA" id="ARBA00022553"/>
    </source>
</evidence>
<evidence type="ECO:0000313" key="7">
    <source>
        <dbReference type="EMBL" id="SHJ20511.1"/>
    </source>
</evidence>
<dbReference type="STRING" id="1168035.SAMN05444280_11358"/>
<dbReference type="RefSeq" id="WP_073168942.1">
    <property type="nucleotide sequence ID" value="NZ_FQZE01000013.1"/>
</dbReference>
<gene>
    <name evidence="7" type="ORF">SAMN05444280_11358</name>
</gene>
<proteinExistence type="inferred from homology"/>
<keyword evidence="3" id="KW-0540">Nuclease</keyword>
<keyword evidence="4" id="KW-0547">Nucleotide-binding</keyword>
<reference evidence="7 8" key="1">
    <citation type="submission" date="2016-11" db="EMBL/GenBank/DDBJ databases">
        <authorList>
            <person name="Jaros S."/>
            <person name="Januszkiewicz K."/>
            <person name="Wedrychowicz H."/>
        </authorList>
    </citation>
    <scope>NUCLEOTIDE SEQUENCE [LARGE SCALE GENOMIC DNA]</scope>
    <source>
        <strain evidence="7 8">DSM 27063</strain>
    </source>
</reference>
<dbReference type="AlphaFoldDB" id="A0A1M6HEA9"/>
<organism evidence="7 8">
    <name type="scientific">Tangfeifania diversioriginum</name>
    <dbReference type="NCBI Taxonomy" id="1168035"/>
    <lineage>
        <taxon>Bacteria</taxon>
        <taxon>Pseudomonadati</taxon>
        <taxon>Bacteroidota</taxon>
        <taxon>Bacteroidia</taxon>
        <taxon>Marinilabiliales</taxon>
        <taxon>Prolixibacteraceae</taxon>
        <taxon>Tangfeifania</taxon>
    </lineage>
</organism>
<dbReference type="OrthoDB" id="955324at2"/>
<evidence type="ECO:0000256" key="2">
    <source>
        <dbReference type="ARBA" id="ARBA00022649"/>
    </source>
</evidence>
<keyword evidence="5" id="KW-0378">Hydrolase</keyword>
<evidence type="ECO:0000256" key="5">
    <source>
        <dbReference type="ARBA" id="ARBA00022801"/>
    </source>
</evidence>
<dbReference type="GO" id="GO:0004540">
    <property type="term" value="F:RNA nuclease activity"/>
    <property type="evidence" value="ECO:0007669"/>
    <property type="project" value="InterPro"/>
</dbReference>
<keyword evidence="8" id="KW-1185">Reference proteome</keyword>
<evidence type="ECO:0000313" key="8">
    <source>
        <dbReference type="Proteomes" id="UP000184050"/>
    </source>
</evidence>
<evidence type="ECO:0000256" key="3">
    <source>
        <dbReference type="ARBA" id="ARBA00022722"/>
    </source>
</evidence>
<name>A0A1M6HEA9_9BACT</name>
<comment type="similarity">
    <text evidence="6">Belongs to the HepT RNase toxin family.</text>
</comment>
<keyword evidence="1" id="KW-0597">Phosphoprotein</keyword>
<dbReference type="PANTHER" id="PTHR34139">
    <property type="entry name" value="UPF0331 PROTEIN MJ0127"/>
    <property type="match status" value="1"/>
</dbReference>